<dbReference type="Proteomes" id="UP000265520">
    <property type="component" value="Unassembled WGS sequence"/>
</dbReference>
<reference evidence="1 2" key="1">
    <citation type="journal article" date="2018" name="Front. Plant Sci.">
        <title>Red Clover (Trifolium pratense) and Zigzag Clover (T. medium) - A Picture of Genomic Similarities and Differences.</title>
        <authorList>
            <person name="Dluhosova J."/>
            <person name="Istvanek J."/>
            <person name="Nedelnik J."/>
            <person name="Repkova J."/>
        </authorList>
    </citation>
    <scope>NUCLEOTIDE SEQUENCE [LARGE SCALE GENOMIC DNA]</scope>
    <source>
        <strain evidence="2">cv. 10/8</strain>
        <tissue evidence="1">Leaf</tissue>
    </source>
</reference>
<sequence>MRSGVRFLTHAYGRGEPTMCAPQVLRRRLVTANGGGNFVPIS</sequence>
<name>A0A392TUD5_9FABA</name>
<feature type="non-terminal residue" evidence="1">
    <location>
        <position position="42"/>
    </location>
</feature>
<protein>
    <submittedName>
        <fullName evidence="1">Uncharacterized protein</fullName>
    </submittedName>
</protein>
<keyword evidence="2" id="KW-1185">Reference proteome</keyword>
<dbReference type="AlphaFoldDB" id="A0A392TUD5"/>
<organism evidence="1 2">
    <name type="scientific">Trifolium medium</name>
    <dbReference type="NCBI Taxonomy" id="97028"/>
    <lineage>
        <taxon>Eukaryota</taxon>
        <taxon>Viridiplantae</taxon>
        <taxon>Streptophyta</taxon>
        <taxon>Embryophyta</taxon>
        <taxon>Tracheophyta</taxon>
        <taxon>Spermatophyta</taxon>
        <taxon>Magnoliopsida</taxon>
        <taxon>eudicotyledons</taxon>
        <taxon>Gunneridae</taxon>
        <taxon>Pentapetalae</taxon>
        <taxon>rosids</taxon>
        <taxon>fabids</taxon>
        <taxon>Fabales</taxon>
        <taxon>Fabaceae</taxon>
        <taxon>Papilionoideae</taxon>
        <taxon>50 kb inversion clade</taxon>
        <taxon>NPAAA clade</taxon>
        <taxon>Hologalegina</taxon>
        <taxon>IRL clade</taxon>
        <taxon>Trifolieae</taxon>
        <taxon>Trifolium</taxon>
    </lineage>
</organism>
<dbReference type="EMBL" id="LXQA010653193">
    <property type="protein sequence ID" value="MCI64314.1"/>
    <property type="molecule type" value="Genomic_DNA"/>
</dbReference>
<evidence type="ECO:0000313" key="1">
    <source>
        <dbReference type="EMBL" id="MCI64314.1"/>
    </source>
</evidence>
<evidence type="ECO:0000313" key="2">
    <source>
        <dbReference type="Proteomes" id="UP000265520"/>
    </source>
</evidence>
<proteinExistence type="predicted"/>
<accession>A0A392TUD5</accession>
<comment type="caution">
    <text evidence="1">The sequence shown here is derived from an EMBL/GenBank/DDBJ whole genome shotgun (WGS) entry which is preliminary data.</text>
</comment>